<dbReference type="HOGENOM" id="CLU_2140509_0_0_11"/>
<dbReference type="PATRIC" id="fig|649742.3.peg.1326"/>
<dbReference type="AlphaFoldDB" id="D4U0D8"/>
<organism evidence="1 2">
    <name type="scientific">Schaalia odontolytica F0309</name>
    <dbReference type="NCBI Taxonomy" id="649742"/>
    <lineage>
        <taxon>Bacteria</taxon>
        <taxon>Bacillati</taxon>
        <taxon>Actinomycetota</taxon>
        <taxon>Actinomycetes</taxon>
        <taxon>Actinomycetales</taxon>
        <taxon>Actinomycetaceae</taxon>
        <taxon>Schaalia</taxon>
    </lineage>
</organism>
<evidence type="ECO:0000313" key="1">
    <source>
        <dbReference type="EMBL" id="EFF79387.1"/>
    </source>
</evidence>
<accession>D4U0D8</accession>
<protein>
    <submittedName>
        <fullName evidence="1">Uncharacterized protein</fullName>
    </submittedName>
</protein>
<dbReference type="EMBL" id="ACYT02000064">
    <property type="protein sequence ID" value="EFF79387.1"/>
    <property type="molecule type" value="Genomic_DNA"/>
</dbReference>
<proteinExistence type="predicted"/>
<reference evidence="1 2" key="1">
    <citation type="submission" date="2009-10" db="EMBL/GenBank/DDBJ databases">
        <authorList>
            <person name="Weinstock G."/>
            <person name="Sodergren E."/>
            <person name="Clifton S."/>
            <person name="Fulton L."/>
            <person name="Fulton B."/>
            <person name="Courtney L."/>
            <person name="Fronick C."/>
            <person name="Harrison M."/>
            <person name="Strong C."/>
            <person name="Farmer C."/>
            <person name="Delahaunty K."/>
            <person name="Markovic C."/>
            <person name="Hall O."/>
            <person name="Minx P."/>
            <person name="Tomlinson C."/>
            <person name="Mitreva M."/>
            <person name="Nelson J."/>
            <person name="Hou S."/>
            <person name="Wollam A."/>
            <person name="Pepin K.H."/>
            <person name="Johnson M."/>
            <person name="Bhonagiri V."/>
            <person name="Nash W.E."/>
            <person name="Warren W."/>
            <person name="Chinwalla A."/>
            <person name="Mardis E.R."/>
            <person name="Wilson R.K."/>
        </authorList>
    </citation>
    <scope>NUCLEOTIDE SEQUENCE [LARGE SCALE GENOMIC DNA]</scope>
    <source>
        <strain evidence="1 2">F0309</strain>
    </source>
</reference>
<gene>
    <name evidence="1" type="ORF">HMPREF0970_01680</name>
</gene>
<name>D4U0D8_9ACTO</name>
<comment type="caution">
    <text evidence="1">The sequence shown here is derived from an EMBL/GenBank/DDBJ whole genome shotgun (WGS) entry which is preliminary data.</text>
</comment>
<dbReference type="Proteomes" id="UP000003150">
    <property type="component" value="Unassembled WGS sequence"/>
</dbReference>
<sequence length="112" mass="11950">MEQLMSDLHFVAGEFRRLASTARDVADAVRQARPDGGASAFASAMPGAELTSLMQSVEEKCVDTCTVLGRNLDNHADSLDAADRDFIATEEDNGQLMSSIIRGLGFGGVSER</sequence>
<evidence type="ECO:0000313" key="2">
    <source>
        <dbReference type="Proteomes" id="UP000003150"/>
    </source>
</evidence>